<dbReference type="AlphaFoldDB" id="A0A7S3EVL4"/>
<evidence type="ECO:0000313" key="3">
    <source>
        <dbReference type="EMBL" id="CAE0110443.1"/>
    </source>
</evidence>
<gene>
    <name evidence="3" type="ORF">HERI1096_LOCUS11103</name>
</gene>
<dbReference type="SUPFAM" id="SSF57938">
    <property type="entry name" value="DnaJ/Hsp40 cysteine-rich domain"/>
    <property type="match status" value="1"/>
</dbReference>
<feature type="signal peptide" evidence="2">
    <location>
        <begin position="1"/>
        <end position="27"/>
    </location>
</feature>
<feature type="chain" id="PRO_5030857698" evidence="2">
    <location>
        <begin position="28"/>
        <end position="242"/>
    </location>
</feature>
<proteinExistence type="predicted"/>
<organism evidence="3">
    <name type="scientific">Haptolina ericina</name>
    <dbReference type="NCBI Taxonomy" id="156174"/>
    <lineage>
        <taxon>Eukaryota</taxon>
        <taxon>Haptista</taxon>
        <taxon>Haptophyta</taxon>
        <taxon>Prymnesiophyceae</taxon>
        <taxon>Prymnesiales</taxon>
        <taxon>Prymnesiaceae</taxon>
        <taxon>Haptolina</taxon>
    </lineage>
</organism>
<protein>
    <submittedName>
        <fullName evidence="3">Uncharacterized protein</fullName>
    </submittedName>
</protein>
<reference evidence="3" key="1">
    <citation type="submission" date="2021-01" db="EMBL/GenBank/DDBJ databases">
        <authorList>
            <person name="Corre E."/>
            <person name="Pelletier E."/>
            <person name="Niang G."/>
            <person name="Scheremetjew M."/>
            <person name="Finn R."/>
            <person name="Kale V."/>
            <person name="Holt S."/>
            <person name="Cochrane G."/>
            <person name="Meng A."/>
            <person name="Brown T."/>
            <person name="Cohen L."/>
        </authorList>
    </citation>
    <scope>NUCLEOTIDE SEQUENCE</scope>
    <source>
        <strain evidence="3">CCMP281</strain>
    </source>
</reference>
<dbReference type="EMBL" id="HBHX01019929">
    <property type="protein sequence ID" value="CAE0110443.1"/>
    <property type="molecule type" value="Transcribed_RNA"/>
</dbReference>
<evidence type="ECO:0000256" key="2">
    <source>
        <dbReference type="SAM" id="SignalP"/>
    </source>
</evidence>
<sequence length="242" mass="25305">MTNLQMMLLAAASCGWLLGPSVHRTGAHDARTWRSHRTPTMLEAYDLMPVVECLKDGSSYDSVDACLDAISPWLQINEAGEVQFSLGAINGFIGGSVGVMGTVLATVVKKGQVKDRLKCSYCDGTGQIGCGHCLGLATLSMMDADTGKWSSVPCPNCEGTRTVVCINCQGSGISVPEDFLQALGDSEAGFSEDDYIGLFDEVKFPTVPPALDEPLARESAPATGKTSAKSEGAFGDPTGGLG</sequence>
<accession>A0A7S3EVL4</accession>
<dbReference type="InterPro" id="IPR036410">
    <property type="entry name" value="HSP_DnaJ_Cys-rich_dom_sf"/>
</dbReference>
<dbReference type="PANTHER" id="PTHR15852:SF54">
    <property type="entry name" value="PROTEIN SSUH2 HOMOLOG"/>
    <property type="match status" value="1"/>
</dbReference>
<dbReference type="PANTHER" id="PTHR15852">
    <property type="entry name" value="PLASTID TRANSCRIPTIONALLY ACTIVE PROTEIN"/>
    <property type="match status" value="1"/>
</dbReference>
<keyword evidence="2" id="KW-0732">Signal</keyword>
<evidence type="ECO:0000256" key="1">
    <source>
        <dbReference type="SAM" id="MobiDB-lite"/>
    </source>
</evidence>
<name>A0A7S3EVL4_9EUKA</name>
<feature type="region of interest" description="Disordered" evidence="1">
    <location>
        <begin position="210"/>
        <end position="242"/>
    </location>
</feature>